<evidence type="ECO:0000313" key="4">
    <source>
        <dbReference type="Proteomes" id="UP000235220"/>
    </source>
</evidence>
<protein>
    <submittedName>
        <fullName evidence="5">Uncharacterized protein LOC108979333</fullName>
    </submittedName>
</protein>
<dbReference type="PANTHER" id="PTHR31286:SF62">
    <property type="entry name" value="ZINC FINGER, CCHC-TYPE-LIKE PROTEIN"/>
    <property type="match status" value="1"/>
</dbReference>
<dbReference type="Pfam" id="PF14392">
    <property type="entry name" value="zf-CCHC_4"/>
    <property type="match status" value="1"/>
</dbReference>
<evidence type="ECO:0000256" key="1">
    <source>
        <dbReference type="SAM" id="MobiDB-lite"/>
    </source>
</evidence>
<feature type="region of interest" description="Disordered" evidence="1">
    <location>
        <begin position="254"/>
        <end position="309"/>
    </location>
</feature>
<organism evidence="4 5">
    <name type="scientific">Juglans regia</name>
    <name type="common">English walnut</name>
    <dbReference type="NCBI Taxonomy" id="51240"/>
    <lineage>
        <taxon>Eukaryota</taxon>
        <taxon>Viridiplantae</taxon>
        <taxon>Streptophyta</taxon>
        <taxon>Embryophyta</taxon>
        <taxon>Tracheophyta</taxon>
        <taxon>Spermatophyta</taxon>
        <taxon>Magnoliopsida</taxon>
        <taxon>eudicotyledons</taxon>
        <taxon>Gunneridae</taxon>
        <taxon>Pentapetalae</taxon>
        <taxon>rosids</taxon>
        <taxon>fabids</taxon>
        <taxon>Fagales</taxon>
        <taxon>Juglandaceae</taxon>
        <taxon>Juglans</taxon>
    </lineage>
</organism>
<reference evidence="5" key="1">
    <citation type="submission" date="2025-08" db="UniProtKB">
        <authorList>
            <consortium name="RefSeq"/>
        </authorList>
    </citation>
    <scope>IDENTIFICATION</scope>
    <source>
        <tissue evidence="5">Leaves</tissue>
    </source>
</reference>
<keyword evidence="4" id="KW-1185">Reference proteome</keyword>
<feature type="domain" description="Zinc knuckle CX2CX4HX4C" evidence="3">
    <location>
        <begin position="195"/>
        <end position="228"/>
    </location>
</feature>
<dbReference type="AlphaFoldDB" id="A0A2I4DEG3"/>
<evidence type="ECO:0000259" key="2">
    <source>
        <dbReference type="Pfam" id="PF14111"/>
    </source>
</evidence>
<dbReference type="InterPro" id="IPR025836">
    <property type="entry name" value="Zn_knuckle_CX2CX4HX4C"/>
</dbReference>
<dbReference type="RefSeq" id="XP_018805535.1">
    <property type="nucleotide sequence ID" value="XM_018949990.1"/>
</dbReference>
<dbReference type="FunCoup" id="A0A2I4DEG3">
    <property type="interactions" value="4"/>
</dbReference>
<dbReference type="InterPro" id="IPR040256">
    <property type="entry name" value="At4g02000-like"/>
</dbReference>
<feature type="compositionally biased region" description="Basic and acidic residues" evidence="1">
    <location>
        <begin position="276"/>
        <end position="299"/>
    </location>
</feature>
<dbReference type="Gramene" id="Jr03_09740_p1">
    <property type="protein sequence ID" value="cds.Jr03_09740_p1"/>
    <property type="gene ID" value="Jr03_09740"/>
</dbReference>
<feature type="domain" description="DUF4283" evidence="2">
    <location>
        <begin position="44"/>
        <end position="125"/>
    </location>
</feature>
<proteinExistence type="predicted"/>
<evidence type="ECO:0000313" key="5">
    <source>
        <dbReference type="RefSeq" id="XP_018805535.1"/>
    </source>
</evidence>
<gene>
    <name evidence="5" type="primary">LOC108979333</name>
</gene>
<feature type="compositionally biased region" description="Basic and acidic residues" evidence="1">
    <location>
        <begin position="334"/>
        <end position="350"/>
    </location>
</feature>
<dbReference type="Proteomes" id="UP000235220">
    <property type="component" value="Chromosome 3"/>
</dbReference>
<dbReference type="OrthoDB" id="1750606at2759"/>
<sequence>MEEPDGIGMKSLEDQWEKLKLSDEERRVVDVGEDNEEEAWEYGERSIVGKIFLDRTIGRETLSATMRKIWRISKPAEFREVGDNKFVISFSSVADKLRVLDGRPWLFDNHLFVLKAFEAFTQPNEWKFESELFWIQIHNLPMICMTKEKGNVIGKSLGRLMKVDVPNDGIGWGEFLRVRVEIPLKRAVVRGRWLMVNGHKVWVDIKYEKLPRLCFKCGWLIHGEKGCLRKKDEEDGVGKTEQDQFGSWLRADGGQKRRYQKGGWEERSGTGADYFGDSKKGEASESHADTEGKNSKGLDAEESESSVVGVRNVGEGGFRERCMKEQAMVEVQNEEERVGNDWPRKGKDEIPENMGKGILVKKTPKMPLGVPEMVCGEIVSEERKKLKGKKSWKRRAREFGKIENYERYPVRGKRGIEMEGEGGGFKKQRQALKEINSPMLLAGAAGQPCQEL</sequence>
<dbReference type="GeneID" id="108979333"/>
<dbReference type="Pfam" id="PF14111">
    <property type="entry name" value="DUF4283"/>
    <property type="match status" value="1"/>
</dbReference>
<name>A0A2I4DEG3_JUGRE</name>
<dbReference type="PANTHER" id="PTHR31286">
    <property type="entry name" value="GLYCINE-RICH CELL WALL STRUCTURAL PROTEIN 1.8-LIKE"/>
    <property type="match status" value="1"/>
</dbReference>
<feature type="region of interest" description="Disordered" evidence="1">
    <location>
        <begin position="330"/>
        <end position="352"/>
    </location>
</feature>
<dbReference type="KEGG" id="jre:108979333"/>
<dbReference type="InterPro" id="IPR025558">
    <property type="entry name" value="DUF4283"/>
</dbReference>
<evidence type="ECO:0000259" key="3">
    <source>
        <dbReference type="Pfam" id="PF14392"/>
    </source>
</evidence>
<accession>A0A2I4DEG3</accession>